<proteinExistence type="predicted"/>
<dbReference type="Proteomes" id="UP000001996">
    <property type="component" value="Unassembled WGS sequence"/>
</dbReference>
<dbReference type="InParanoid" id="A5DST8"/>
<dbReference type="HOGENOM" id="CLU_170514_0_0_1"/>
<dbReference type="VEuPathDB" id="FungiDB:LELG_00424"/>
<evidence type="ECO:0000313" key="1">
    <source>
        <dbReference type="EMBL" id="EDK42246.1"/>
    </source>
</evidence>
<reference evidence="1 2" key="1">
    <citation type="journal article" date="2009" name="Nature">
        <title>Evolution of pathogenicity and sexual reproduction in eight Candida genomes.</title>
        <authorList>
            <person name="Butler G."/>
            <person name="Rasmussen M.D."/>
            <person name="Lin M.F."/>
            <person name="Santos M.A."/>
            <person name="Sakthikumar S."/>
            <person name="Munro C.A."/>
            <person name="Rheinbay E."/>
            <person name="Grabherr M."/>
            <person name="Forche A."/>
            <person name="Reedy J.L."/>
            <person name="Agrafioti I."/>
            <person name="Arnaud M.B."/>
            <person name="Bates S."/>
            <person name="Brown A.J."/>
            <person name="Brunke S."/>
            <person name="Costanzo M.C."/>
            <person name="Fitzpatrick D.A."/>
            <person name="de Groot P.W."/>
            <person name="Harris D."/>
            <person name="Hoyer L.L."/>
            <person name="Hube B."/>
            <person name="Klis F.M."/>
            <person name="Kodira C."/>
            <person name="Lennard N."/>
            <person name="Logue M.E."/>
            <person name="Martin R."/>
            <person name="Neiman A.M."/>
            <person name="Nikolaou E."/>
            <person name="Quail M.A."/>
            <person name="Quinn J."/>
            <person name="Santos M.C."/>
            <person name="Schmitzberger F.F."/>
            <person name="Sherlock G."/>
            <person name="Shah P."/>
            <person name="Silverstein K.A."/>
            <person name="Skrzypek M.S."/>
            <person name="Soll D."/>
            <person name="Staggs R."/>
            <person name="Stansfield I."/>
            <person name="Stumpf M.P."/>
            <person name="Sudbery P.E."/>
            <person name="Srikantha T."/>
            <person name="Zeng Q."/>
            <person name="Berman J."/>
            <person name="Berriman M."/>
            <person name="Heitman J."/>
            <person name="Gow N.A."/>
            <person name="Lorenz M.C."/>
            <person name="Birren B.W."/>
            <person name="Kellis M."/>
            <person name="Cuomo C.A."/>
        </authorList>
    </citation>
    <scope>NUCLEOTIDE SEQUENCE [LARGE SCALE GENOMIC DNA]</scope>
    <source>
        <strain evidence="2">ATCC 11503 / BCRC 21390 / CBS 2605 / JCM 1781 / NBRC 1676 / NRRL YB-4239</strain>
    </source>
</reference>
<dbReference type="OrthoDB" id="4024333at2759"/>
<name>A5DST8_LODEL</name>
<dbReference type="KEGG" id="lel:PVL30_000415"/>
<accession>A5DST8</accession>
<dbReference type="AlphaFoldDB" id="A5DST8"/>
<gene>
    <name evidence="1" type="ORF">LELG_00424</name>
</gene>
<dbReference type="EMBL" id="CH981524">
    <property type="protein sequence ID" value="EDK42246.1"/>
    <property type="molecule type" value="Genomic_DNA"/>
</dbReference>
<organism evidence="1 2">
    <name type="scientific">Lodderomyces elongisporus (strain ATCC 11503 / CBS 2605 / JCM 1781 / NBRC 1676 / NRRL YB-4239)</name>
    <name type="common">Yeast</name>
    <name type="synonym">Saccharomyces elongisporus</name>
    <dbReference type="NCBI Taxonomy" id="379508"/>
    <lineage>
        <taxon>Eukaryota</taxon>
        <taxon>Fungi</taxon>
        <taxon>Dikarya</taxon>
        <taxon>Ascomycota</taxon>
        <taxon>Saccharomycotina</taxon>
        <taxon>Pichiomycetes</taxon>
        <taxon>Debaryomycetaceae</taxon>
        <taxon>Candida/Lodderomyces clade</taxon>
        <taxon>Lodderomyces</taxon>
    </lineage>
</organism>
<dbReference type="GeneID" id="5235688"/>
<sequence>MRSLPPPRITRARRWKRIKRALKNLFTKGYISDFGVFQKRAWLSRQCHSVSMIGRLPILSRMRKLNSTEDNLVRSANWGLLIARSFSKLVAKTSLPGLKNDFEEKDRWKKTAT</sequence>
<keyword evidence="2" id="KW-1185">Reference proteome</keyword>
<evidence type="ECO:0000313" key="2">
    <source>
        <dbReference type="Proteomes" id="UP000001996"/>
    </source>
</evidence>
<protein>
    <submittedName>
        <fullName evidence="1">Uncharacterized protein</fullName>
    </submittedName>
</protein>